<reference evidence="5 6" key="1">
    <citation type="journal article" date="2013" name="Genome Biol.">
        <title>Genome of Acanthamoeba castellanii highlights extensive lateral gene transfer and early evolution of tyrosine kinase signaling.</title>
        <authorList>
            <person name="Clarke M."/>
            <person name="Lohan A.J."/>
            <person name="Liu B."/>
            <person name="Lagkouvardos I."/>
            <person name="Roy S."/>
            <person name="Zafar N."/>
            <person name="Bertelli C."/>
            <person name="Schilde C."/>
            <person name="Kianianmomeni A."/>
            <person name="Burglin T.R."/>
            <person name="Frech C."/>
            <person name="Turcotte B."/>
            <person name="Kopec K.O."/>
            <person name="Synnott J.M."/>
            <person name="Choo C."/>
            <person name="Paponov I."/>
            <person name="Finkler A."/>
            <person name="Soon Heng Tan C."/>
            <person name="Hutchins A.P."/>
            <person name="Weinmeier T."/>
            <person name="Rattei T."/>
            <person name="Chu J.S."/>
            <person name="Gimenez G."/>
            <person name="Irimia M."/>
            <person name="Rigden D.J."/>
            <person name="Fitzpatrick D.A."/>
            <person name="Lorenzo-Morales J."/>
            <person name="Bateman A."/>
            <person name="Chiu C.H."/>
            <person name="Tang P."/>
            <person name="Hegemann P."/>
            <person name="Fromm H."/>
            <person name="Raoult D."/>
            <person name="Greub G."/>
            <person name="Miranda-Saavedra D."/>
            <person name="Chen N."/>
            <person name="Nash P."/>
            <person name="Ginger M.L."/>
            <person name="Horn M."/>
            <person name="Schaap P."/>
            <person name="Caler L."/>
            <person name="Loftus B."/>
        </authorList>
    </citation>
    <scope>NUCLEOTIDE SEQUENCE [LARGE SCALE GENOMIC DNA]</scope>
    <source>
        <strain evidence="5 6">Neff</strain>
    </source>
</reference>
<dbReference type="InterPro" id="IPR052240">
    <property type="entry name" value="SAP_domain_ribonucleoprotein"/>
</dbReference>
<name>L8H1U5_ACACF</name>
<feature type="region of interest" description="Disordered" evidence="3">
    <location>
        <begin position="1112"/>
        <end position="1234"/>
    </location>
</feature>
<gene>
    <name evidence="5" type="ORF">ACA1_261750</name>
</gene>
<dbReference type="GO" id="GO:0005634">
    <property type="term" value="C:nucleus"/>
    <property type="evidence" value="ECO:0007669"/>
    <property type="project" value="TreeGrafter"/>
</dbReference>
<feature type="compositionally biased region" description="Basic and acidic residues" evidence="3">
    <location>
        <begin position="1112"/>
        <end position="1130"/>
    </location>
</feature>
<keyword evidence="6" id="KW-1185">Reference proteome</keyword>
<feature type="compositionally biased region" description="Basic and acidic residues" evidence="3">
    <location>
        <begin position="1172"/>
        <end position="1181"/>
    </location>
</feature>
<protein>
    <submittedName>
        <fullName evidence="5">SAP domain containing protein</fullName>
    </submittedName>
</protein>
<dbReference type="OrthoDB" id="445357at2759"/>
<feature type="compositionally biased region" description="Low complexity" evidence="3">
    <location>
        <begin position="697"/>
        <end position="715"/>
    </location>
</feature>
<dbReference type="STRING" id="1257118.L8H1U5"/>
<feature type="compositionally biased region" description="Basic and acidic residues" evidence="3">
    <location>
        <begin position="1321"/>
        <end position="1330"/>
    </location>
</feature>
<feature type="region of interest" description="Disordered" evidence="3">
    <location>
        <begin position="690"/>
        <end position="744"/>
    </location>
</feature>
<feature type="region of interest" description="Disordered" evidence="3">
    <location>
        <begin position="771"/>
        <end position="871"/>
    </location>
</feature>
<feature type="compositionally biased region" description="Basic and acidic residues" evidence="3">
    <location>
        <begin position="796"/>
        <end position="806"/>
    </location>
</feature>
<evidence type="ECO:0000259" key="4">
    <source>
        <dbReference type="PROSITE" id="PS50800"/>
    </source>
</evidence>
<evidence type="ECO:0000313" key="6">
    <source>
        <dbReference type="Proteomes" id="UP000011083"/>
    </source>
</evidence>
<feature type="compositionally biased region" description="Acidic residues" evidence="3">
    <location>
        <begin position="483"/>
        <end position="498"/>
    </location>
</feature>
<organism evidence="5 6">
    <name type="scientific">Acanthamoeba castellanii (strain ATCC 30010 / Neff)</name>
    <dbReference type="NCBI Taxonomy" id="1257118"/>
    <lineage>
        <taxon>Eukaryota</taxon>
        <taxon>Amoebozoa</taxon>
        <taxon>Discosea</taxon>
        <taxon>Longamoebia</taxon>
        <taxon>Centramoebida</taxon>
        <taxon>Acanthamoebidae</taxon>
        <taxon>Acanthamoeba</taxon>
    </lineage>
</organism>
<feature type="compositionally biased region" description="Acidic residues" evidence="3">
    <location>
        <begin position="1331"/>
        <end position="1346"/>
    </location>
</feature>
<keyword evidence="1" id="KW-0597">Phosphoprotein</keyword>
<dbReference type="KEGG" id="acan:ACA1_261750"/>
<dbReference type="SMART" id="SM00513">
    <property type="entry name" value="SAP"/>
    <property type="match status" value="6"/>
</dbReference>
<evidence type="ECO:0000256" key="3">
    <source>
        <dbReference type="SAM" id="MobiDB-lite"/>
    </source>
</evidence>
<feature type="domain" description="SAP" evidence="4">
    <location>
        <begin position="976"/>
        <end position="1010"/>
    </location>
</feature>
<proteinExistence type="inferred from homology"/>
<feature type="region of interest" description="Disordered" evidence="3">
    <location>
        <begin position="905"/>
        <end position="978"/>
    </location>
</feature>
<dbReference type="PANTHER" id="PTHR46551">
    <property type="entry name" value="SAP DOMAIN-CONTAINING RIBONUCLEOPROTEIN"/>
    <property type="match status" value="1"/>
</dbReference>
<feature type="compositionally biased region" description="Acidic residues" evidence="3">
    <location>
        <begin position="1200"/>
        <end position="1222"/>
    </location>
</feature>
<dbReference type="Proteomes" id="UP000011083">
    <property type="component" value="Unassembled WGS sequence"/>
</dbReference>
<dbReference type="SUPFAM" id="SSF68906">
    <property type="entry name" value="SAP domain"/>
    <property type="match status" value="5"/>
</dbReference>
<evidence type="ECO:0000256" key="2">
    <source>
        <dbReference type="ARBA" id="ARBA00046328"/>
    </source>
</evidence>
<feature type="compositionally biased region" description="Acidic residues" evidence="3">
    <location>
        <begin position="778"/>
        <end position="795"/>
    </location>
</feature>
<sequence>MEGQGRTAVPFSPAAFNKENINPNAFKYLKDDDYDGSDDDTITLMGDILKTALSSRTNEDFTCDRVLGALDRLGLLDASAQSSTTPFDDRTDTVAYTPPEASLLNKLIKQGLLDTTDSSEDRTDTIISTPSGPEMSILSKLLKHGMLDTSEKEDTVTLTGTLPEAALLNALQNKGLLDASTTVERITETDDTIAVTETIPEAALLRVLQQRGLLDTPAGRSHPPVHDDEDTIAVTETLRNAALLSALQQQDDTVSVTETLPEAALLTALQRQGFLDASSRQSTASDDTMAVTQTLPDVVTLNALQRQGLLASPLRRQSACTDETAMTETLPEFAVLAALQRLGALDTSIRSSSKDDTDGDDTGVITGTYPDAALLDALDQHGLLDATRQSSSGALLGALARHGLLDSPSRVSISGVSVPDASTNDEDETLELSAIEIPDKFSKAEIACTESAASKSEADGEVEEVTELVRTVLTGSDLQHEDEPSDSSDGSDDDDDAEVLPQNQTVERKLDLEEGEKWKENVVNISASFTEPSFIAKARKSEQSVYSYTSDFTPMFNISSVSTATEDENEEALEVSATILVEVDEVNDDETTSKQAMEAEDNDVTATILLAGESEEEAHEVVEVSATAPERVEAEAGTRARSVSAESMTVDMLRRELKQRGLTTKGKKTELIDRLRSVLDTEARQEIVSVEDEVETSGVSALALESAEEAGASDSKSTREEEQDANEALRSEAEEESTEVAGMTIHELRRELKRRGLDTRGKKQVLVERLERVIVEGSAEESSLEGESESESEKEEEAKEEAHASADEVEVEENERTVNVTVEAKPVLEQVEDFTQQSTLRIPPVAEDCSSNSDDEAEGTDEEEAQAEADFAKMKVAELRAELKRRRLPAQGRKSELVDRLRAALVCKPDQSDSDSETDESAEPELEPACEAVPVQEERSEDSSPVETEEALVQATGESVEDAAKQGENDGDDLKPEEMKVDELRRELKKRNVSTGGRKTDLVHRLRTVLEGELHQEATLAAPEETLREECGSVPPEAPSGEATAEVVEADVEERRPEEEQGEAQIESERDSDADEEADFDAMKVVELKQELRKRDLPTNGRKHELIERLREFDRREQDHAHHVDAKSEITDEASAAEPVESIGETTVEEGHNTEEQQPTVETAGEDEEETAEGRVERTIEEETEDGADMGAKEASGEVREEEEESDEVAADEEEEEEEEKIDPESLRKCHLPTNGRKFELVRRLRDYLAQEEEVAEPAAVEEAVVTEVFVAEPPAEDVSDHVQASADGEDEEAADEGPSSVKEASLEEATFEANNAVQKSAEEVDRAEAEEAEEEEADDEDQNEMDLEKMT</sequence>
<feature type="compositionally biased region" description="Acidic residues" evidence="3">
    <location>
        <begin position="912"/>
        <end position="928"/>
    </location>
</feature>
<feature type="compositionally biased region" description="Acidic residues" evidence="3">
    <location>
        <begin position="853"/>
        <end position="867"/>
    </location>
</feature>
<dbReference type="OMA" id="HHKSKNE"/>
<dbReference type="InterPro" id="IPR036361">
    <property type="entry name" value="SAP_dom_sf"/>
</dbReference>
<feature type="domain" description="SAP" evidence="4">
    <location>
        <begin position="1080"/>
        <end position="1114"/>
    </location>
</feature>
<feature type="region of interest" description="Disordered" evidence="3">
    <location>
        <begin position="1015"/>
        <end position="1080"/>
    </location>
</feature>
<accession>L8H1U5</accession>
<dbReference type="GO" id="GO:0016973">
    <property type="term" value="P:poly(A)+ mRNA export from nucleus"/>
    <property type="evidence" value="ECO:0007669"/>
    <property type="project" value="TreeGrafter"/>
</dbReference>
<dbReference type="VEuPathDB" id="AmoebaDB:ACA1_261750"/>
<feature type="domain" description="SAP" evidence="4">
    <location>
        <begin position="645"/>
        <end position="679"/>
    </location>
</feature>
<dbReference type="InterPro" id="IPR003034">
    <property type="entry name" value="SAP_dom"/>
</dbReference>
<dbReference type="Pfam" id="PF02037">
    <property type="entry name" value="SAP"/>
    <property type="match status" value="5"/>
</dbReference>
<dbReference type="PANTHER" id="PTHR46551:SF1">
    <property type="entry name" value="SAP DOMAIN-CONTAINING RIBONUCLEOPROTEIN"/>
    <property type="match status" value="1"/>
</dbReference>
<dbReference type="RefSeq" id="XP_004341262.1">
    <property type="nucleotide sequence ID" value="XM_004341214.1"/>
</dbReference>
<evidence type="ECO:0000313" key="5">
    <source>
        <dbReference type="EMBL" id="ELR19177.1"/>
    </source>
</evidence>
<comment type="similarity">
    <text evidence="2">Belongs to the SAP domain-containing ribonucleoprotein family.</text>
</comment>
<feature type="region of interest" description="Disordered" evidence="3">
    <location>
        <begin position="1272"/>
        <end position="1352"/>
    </location>
</feature>
<feature type="compositionally biased region" description="Basic and acidic residues" evidence="3">
    <location>
        <begin position="962"/>
        <end position="978"/>
    </location>
</feature>
<feature type="region of interest" description="Disordered" evidence="3">
    <location>
        <begin position="472"/>
        <end position="512"/>
    </location>
</feature>
<feature type="non-terminal residue" evidence="5">
    <location>
        <position position="1352"/>
    </location>
</feature>
<feature type="domain" description="SAP" evidence="4">
    <location>
        <begin position="871"/>
        <end position="905"/>
    </location>
</feature>
<dbReference type="EMBL" id="KB007933">
    <property type="protein sequence ID" value="ELR19177.1"/>
    <property type="molecule type" value="Genomic_DNA"/>
</dbReference>
<feature type="domain" description="SAP" evidence="4">
    <location>
        <begin position="740"/>
        <end position="774"/>
    </location>
</feature>
<dbReference type="PROSITE" id="PS50800">
    <property type="entry name" value="SAP"/>
    <property type="match status" value="5"/>
</dbReference>
<dbReference type="Gene3D" id="1.10.720.30">
    <property type="entry name" value="SAP domain"/>
    <property type="match status" value="5"/>
</dbReference>
<evidence type="ECO:0000256" key="1">
    <source>
        <dbReference type="ARBA" id="ARBA00022553"/>
    </source>
</evidence>
<dbReference type="GeneID" id="14920369"/>
<feature type="compositionally biased region" description="Acidic residues" evidence="3">
    <location>
        <begin position="1070"/>
        <end position="1080"/>
    </location>
</feature>